<feature type="transmembrane region" description="Helical" evidence="1">
    <location>
        <begin position="12"/>
        <end position="31"/>
    </location>
</feature>
<keyword evidence="1" id="KW-1133">Transmembrane helix</keyword>
<protein>
    <recommendedName>
        <fullName evidence="2">7 transmembrane helices usually fused to an inactive transglutaminase domain-containing protein</fullName>
    </recommendedName>
</protein>
<reference evidence="4" key="1">
    <citation type="submission" date="2017-09" db="EMBL/GenBank/DDBJ databases">
        <title>Depth-based differentiation of microbial function through sediment-hosted aquifers and enrichment of novel symbionts in the deep terrestrial subsurface.</title>
        <authorList>
            <person name="Probst A.J."/>
            <person name="Ladd B."/>
            <person name="Jarett J.K."/>
            <person name="Geller-Mcgrath D.E."/>
            <person name="Sieber C.M.K."/>
            <person name="Emerson J.B."/>
            <person name="Anantharaman K."/>
            <person name="Thomas B.C."/>
            <person name="Malmstrom R."/>
            <person name="Stieglmeier M."/>
            <person name="Klingl A."/>
            <person name="Woyke T."/>
            <person name="Ryan C.M."/>
            <person name="Banfield J.F."/>
        </authorList>
    </citation>
    <scope>NUCLEOTIDE SEQUENCE [LARGE SCALE GENOMIC DNA]</scope>
</reference>
<comment type="caution">
    <text evidence="3">The sequence shown here is derived from an EMBL/GenBank/DDBJ whole genome shotgun (WGS) entry which is preliminary data.</text>
</comment>
<sequence length="220" mass="25019">MFFPIQYLINHGIPQETISLLLMIPIIATIIALSRQVIGIKGFGIYTPLIISFAFLSTGLKFGLMLFLAILLVGTLSRLVVKKLRLLYLPRMAIIVIIVTLTVIGAMYLGIYANRTEVITTSIFAILIMITLIEKFIAAQIEQGARGAIILTSETLILSIISFWVVNWSWLQDVVVQYPVWIIIFSLLTNLLLGRWTGLRLFEYYRFREVIKNVELPKKK</sequence>
<evidence type="ECO:0000256" key="1">
    <source>
        <dbReference type="SAM" id="Phobius"/>
    </source>
</evidence>
<dbReference type="AlphaFoldDB" id="A0A2M7IDM8"/>
<dbReference type="Pfam" id="PF14402">
    <property type="entry name" value="7TM_transglut"/>
    <property type="match status" value="1"/>
</dbReference>
<evidence type="ECO:0000313" key="3">
    <source>
        <dbReference type="EMBL" id="PIW74637.1"/>
    </source>
</evidence>
<dbReference type="InterPro" id="IPR025840">
    <property type="entry name" value="7TM_transglut"/>
</dbReference>
<organism evidence="3 4">
    <name type="scientific">Candidatus Portnoybacteria bacterium CG_4_8_14_3_um_filter_44_15</name>
    <dbReference type="NCBI Taxonomy" id="1974803"/>
    <lineage>
        <taxon>Bacteria</taxon>
        <taxon>Candidatus Portnoyibacteriota</taxon>
    </lineage>
</organism>
<keyword evidence="1" id="KW-0812">Transmembrane</keyword>
<evidence type="ECO:0000259" key="2">
    <source>
        <dbReference type="Pfam" id="PF14402"/>
    </source>
</evidence>
<keyword evidence="1" id="KW-0472">Membrane</keyword>
<dbReference type="Proteomes" id="UP000231673">
    <property type="component" value="Unassembled WGS sequence"/>
</dbReference>
<feature type="domain" description="7 transmembrane helices usually fused to an inactive transglutaminase" evidence="2">
    <location>
        <begin position="15"/>
        <end position="210"/>
    </location>
</feature>
<evidence type="ECO:0000313" key="4">
    <source>
        <dbReference type="Proteomes" id="UP000231673"/>
    </source>
</evidence>
<feature type="transmembrane region" description="Helical" evidence="1">
    <location>
        <begin position="93"/>
        <end position="112"/>
    </location>
</feature>
<feature type="transmembrane region" description="Helical" evidence="1">
    <location>
        <begin position="149"/>
        <end position="166"/>
    </location>
</feature>
<accession>A0A2M7IDM8</accession>
<feature type="transmembrane region" description="Helical" evidence="1">
    <location>
        <begin position="118"/>
        <end position="137"/>
    </location>
</feature>
<feature type="transmembrane region" description="Helical" evidence="1">
    <location>
        <begin position="178"/>
        <end position="198"/>
    </location>
</feature>
<dbReference type="EMBL" id="PFGW01000034">
    <property type="protein sequence ID" value="PIW74637.1"/>
    <property type="molecule type" value="Genomic_DNA"/>
</dbReference>
<name>A0A2M7IDM8_9BACT</name>
<gene>
    <name evidence="3" type="ORF">CO003_01665</name>
</gene>
<proteinExistence type="predicted"/>